<dbReference type="GO" id="GO:0016020">
    <property type="term" value="C:membrane"/>
    <property type="evidence" value="ECO:0007669"/>
    <property type="project" value="InterPro"/>
</dbReference>
<keyword evidence="3" id="KW-0472">Membrane</keyword>
<feature type="transmembrane region" description="Helical" evidence="3">
    <location>
        <begin position="200"/>
        <end position="221"/>
    </location>
</feature>
<proteinExistence type="predicted"/>
<sequence>MTIAGKLNFLVVSLLIGMSAMLAVLAGVRDYQLARDQLIGSLVREVNQRSEISLYIHYRREDALAAVLDGLRAAPAVESVAAFDSQGERLMVRPAGALRANPGFEYLRRDFADAEVSLASLDYRLQTVDRGLFSALRGDDRYFYLVIPVSTRVNPLKLDLEPEEFFPDHAQVRGGSIFIVGYLQVTIHQRGLAKEIVPDLLAVVAACLGLALLALLLSLSLTRRITRPISRLAEMADGIASGGLHEPVKVTGSDEVQEIAKILNGVITGVTEYKQRMDTDHHLLSMKVEERNEQLSRRNEELNRAVKQVTRAKNRLHHLAYYDGLTSLPNRRLFTEQLALLLKLMERSDKVLAVLFLDLDNFKRINDSLGHSAGDMLLREVGERLSSCIRGSDVLASSADPGARIDVSRIGGDEFTVVLNQLESAEAVCRVAERLRNELIRPMSINGHELVVTCSIGIALAPQHAKDVEGLLRCADTAMYRAKNTGKNNFMVYDPGMDEAGIERLTLENELRKAVERGGLALHYQPQVDTHSGSVVGAEALVRWDHPELGPIAPSRFVPLAEEMGLISQLGEWVVREACRQVGEFASRGVKLPRVSVNVSALQFTPDFNRMIRDVLEETRLPSGVLQLEVTEGVLMSDISASVNALSELRDMGVGLAIDDFGTGYSSLNYLTQFPLDELKIDRNFVVDAVVSDRGASLVKGIIALTRSLGLKPVAEGVETLDQFRFLTQNGAHIIQGFMFSKAVPAAELEPLLSPWHFAEFLQNLDLEPVDKTGFGA</sequence>
<feature type="domain" description="HAMP" evidence="5">
    <location>
        <begin position="223"/>
        <end position="275"/>
    </location>
</feature>
<protein>
    <submittedName>
        <fullName evidence="7">EAL domain-containing protein</fullName>
    </submittedName>
</protein>
<dbReference type="GO" id="GO:0003824">
    <property type="term" value="F:catalytic activity"/>
    <property type="evidence" value="ECO:0007669"/>
    <property type="project" value="UniProtKB-ARBA"/>
</dbReference>
<accession>A0A4Z0M3X2</accession>
<feature type="transmembrane region" description="Helical" evidence="3">
    <location>
        <begin position="6"/>
        <end position="28"/>
    </location>
</feature>
<feature type="domain" description="GGDEF" evidence="6">
    <location>
        <begin position="350"/>
        <end position="495"/>
    </location>
</feature>
<dbReference type="Pfam" id="PF00672">
    <property type="entry name" value="HAMP"/>
    <property type="match status" value="1"/>
</dbReference>
<keyword evidence="8" id="KW-1185">Reference proteome</keyword>
<dbReference type="InterPro" id="IPR029787">
    <property type="entry name" value="Nucleotide_cyclase"/>
</dbReference>
<organism evidence="7 8">
    <name type="scientific">Mangrovimicrobium sediminis</name>
    <dbReference type="NCBI Taxonomy" id="2562682"/>
    <lineage>
        <taxon>Bacteria</taxon>
        <taxon>Pseudomonadati</taxon>
        <taxon>Pseudomonadota</taxon>
        <taxon>Gammaproteobacteria</taxon>
        <taxon>Cellvibrionales</taxon>
        <taxon>Halieaceae</taxon>
        <taxon>Mangrovimicrobium</taxon>
    </lineage>
</organism>
<dbReference type="SUPFAM" id="SSF158472">
    <property type="entry name" value="HAMP domain-like"/>
    <property type="match status" value="1"/>
</dbReference>
<keyword evidence="3" id="KW-1133">Transmembrane helix</keyword>
<dbReference type="CDD" id="cd01949">
    <property type="entry name" value="GGDEF"/>
    <property type="match status" value="1"/>
</dbReference>
<evidence type="ECO:0000256" key="2">
    <source>
        <dbReference type="SAM" id="Coils"/>
    </source>
</evidence>
<dbReference type="AlphaFoldDB" id="A0A4Z0M3X2"/>
<comment type="cofactor">
    <cofactor evidence="1">
        <name>Mg(2+)</name>
        <dbReference type="ChEBI" id="CHEBI:18420"/>
    </cofactor>
</comment>
<dbReference type="PROSITE" id="PS50885">
    <property type="entry name" value="HAMP"/>
    <property type="match status" value="1"/>
</dbReference>
<evidence type="ECO:0000259" key="4">
    <source>
        <dbReference type="PROSITE" id="PS50883"/>
    </source>
</evidence>
<dbReference type="InterPro" id="IPR035919">
    <property type="entry name" value="EAL_sf"/>
</dbReference>
<dbReference type="SMART" id="SM00304">
    <property type="entry name" value="HAMP"/>
    <property type="match status" value="1"/>
</dbReference>
<dbReference type="CDD" id="cd01948">
    <property type="entry name" value="EAL"/>
    <property type="match status" value="1"/>
</dbReference>
<dbReference type="PROSITE" id="PS50887">
    <property type="entry name" value="GGDEF"/>
    <property type="match status" value="1"/>
</dbReference>
<dbReference type="Pfam" id="PF00563">
    <property type="entry name" value="EAL"/>
    <property type="match status" value="1"/>
</dbReference>
<evidence type="ECO:0000259" key="5">
    <source>
        <dbReference type="PROSITE" id="PS50885"/>
    </source>
</evidence>
<dbReference type="EMBL" id="SRLE01000006">
    <property type="protein sequence ID" value="TGD74005.1"/>
    <property type="molecule type" value="Genomic_DNA"/>
</dbReference>
<feature type="domain" description="EAL" evidence="4">
    <location>
        <begin position="504"/>
        <end position="757"/>
    </location>
</feature>
<evidence type="ECO:0000256" key="1">
    <source>
        <dbReference type="ARBA" id="ARBA00001946"/>
    </source>
</evidence>
<dbReference type="InterPro" id="IPR043128">
    <property type="entry name" value="Rev_trsase/Diguanyl_cyclase"/>
</dbReference>
<dbReference type="CDD" id="cd06225">
    <property type="entry name" value="HAMP"/>
    <property type="match status" value="1"/>
</dbReference>
<name>A0A4Z0M3X2_9GAMM</name>
<dbReference type="NCBIfam" id="TIGR00254">
    <property type="entry name" value="GGDEF"/>
    <property type="match status" value="1"/>
</dbReference>
<evidence type="ECO:0000313" key="8">
    <source>
        <dbReference type="Proteomes" id="UP000298050"/>
    </source>
</evidence>
<dbReference type="Gene3D" id="3.20.20.450">
    <property type="entry name" value="EAL domain"/>
    <property type="match status" value="1"/>
</dbReference>
<dbReference type="Gene3D" id="6.10.340.10">
    <property type="match status" value="1"/>
</dbReference>
<keyword evidence="2" id="KW-0175">Coiled coil</keyword>
<dbReference type="Proteomes" id="UP000298050">
    <property type="component" value="Unassembled WGS sequence"/>
</dbReference>
<dbReference type="InterPro" id="IPR001633">
    <property type="entry name" value="EAL_dom"/>
</dbReference>
<dbReference type="PANTHER" id="PTHR44757:SF2">
    <property type="entry name" value="BIOFILM ARCHITECTURE MAINTENANCE PROTEIN MBAA"/>
    <property type="match status" value="1"/>
</dbReference>
<dbReference type="Gene3D" id="3.30.70.270">
    <property type="match status" value="1"/>
</dbReference>
<reference evidence="7 8" key="1">
    <citation type="submission" date="2019-04" db="EMBL/GenBank/DDBJ databases">
        <title>Taxonomy of novel Haliea sp. from mangrove soil of West Coast of India.</title>
        <authorList>
            <person name="Verma A."/>
            <person name="Kumar P."/>
            <person name="Krishnamurthi S."/>
        </authorList>
    </citation>
    <scope>NUCLEOTIDE SEQUENCE [LARGE SCALE GENOMIC DNA]</scope>
    <source>
        <strain evidence="7 8">SAOS-164</strain>
    </source>
</reference>
<dbReference type="RefSeq" id="WP_135442446.1">
    <property type="nucleotide sequence ID" value="NZ_SRLE01000006.1"/>
</dbReference>
<dbReference type="FunFam" id="3.30.70.270:FF:000001">
    <property type="entry name" value="Diguanylate cyclase domain protein"/>
    <property type="match status" value="1"/>
</dbReference>
<dbReference type="InterPro" id="IPR003660">
    <property type="entry name" value="HAMP_dom"/>
</dbReference>
<dbReference type="InterPro" id="IPR000160">
    <property type="entry name" value="GGDEF_dom"/>
</dbReference>
<evidence type="ECO:0000259" key="6">
    <source>
        <dbReference type="PROSITE" id="PS50887"/>
    </source>
</evidence>
<dbReference type="PANTHER" id="PTHR44757">
    <property type="entry name" value="DIGUANYLATE CYCLASE DGCP"/>
    <property type="match status" value="1"/>
</dbReference>
<dbReference type="SMART" id="SM00052">
    <property type="entry name" value="EAL"/>
    <property type="match status" value="1"/>
</dbReference>
<dbReference type="SUPFAM" id="SSF141868">
    <property type="entry name" value="EAL domain-like"/>
    <property type="match status" value="1"/>
</dbReference>
<keyword evidence="3" id="KW-0812">Transmembrane</keyword>
<dbReference type="OrthoDB" id="9813913at2"/>
<feature type="coiled-coil region" evidence="2">
    <location>
        <begin position="285"/>
        <end position="315"/>
    </location>
</feature>
<evidence type="ECO:0000313" key="7">
    <source>
        <dbReference type="EMBL" id="TGD74005.1"/>
    </source>
</evidence>
<dbReference type="Pfam" id="PF00990">
    <property type="entry name" value="GGDEF"/>
    <property type="match status" value="1"/>
</dbReference>
<evidence type="ECO:0000256" key="3">
    <source>
        <dbReference type="SAM" id="Phobius"/>
    </source>
</evidence>
<dbReference type="SMART" id="SM00267">
    <property type="entry name" value="GGDEF"/>
    <property type="match status" value="1"/>
</dbReference>
<dbReference type="SUPFAM" id="SSF55073">
    <property type="entry name" value="Nucleotide cyclase"/>
    <property type="match status" value="1"/>
</dbReference>
<comment type="caution">
    <text evidence="7">The sequence shown here is derived from an EMBL/GenBank/DDBJ whole genome shotgun (WGS) entry which is preliminary data.</text>
</comment>
<dbReference type="PROSITE" id="PS50883">
    <property type="entry name" value="EAL"/>
    <property type="match status" value="1"/>
</dbReference>
<dbReference type="GO" id="GO:0007165">
    <property type="term" value="P:signal transduction"/>
    <property type="evidence" value="ECO:0007669"/>
    <property type="project" value="InterPro"/>
</dbReference>
<gene>
    <name evidence="7" type="ORF">E4634_07645</name>
</gene>
<dbReference type="InterPro" id="IPR052155">
    <property type="entry name" value="Biofilm_reg_signaling"/>
</dbReference>